<gene>
    <name evidence="3" type="ORF">EUX98_g1073</name>
</gene>
<keyword evidence="2" id="KW-0812">Transmembrane</keyword>
<comment type="caution">
    <text evidence="3">The sequence shown here is derived from an EMBL/GenBank/DDBJ whole genome shotgun (WGS) entry which is preliminary data.</text>
</comment>
<evidence type="ECO:0000256" key="2">
    <source>
        <dbReference type="SAM" id="Phobius"/>
    </source>
</evidence>
<feature type="transmembrane region" description="Helical" evidence="2">
    <location>
        <begin position="410"/>
        <end position="431"/>
    </location>
</feature>
<proteinExistence type="predicted"/>
<evidence type="ECO:0000313" key="3">
    <source>
        <dbReference type="EMBL" id="THH33128.1"/>
    </source>
</evidence>
<feature type="transmembrane region" description="Helical" evidence="2">
    <location>
        <begin position="346"/>
        <end position="365"/>
    </location>
</feature>
<feature type="compositionally biased region" description="Polar residues" evidence="1">
    <location>
        <begin position="37"/>
        <end position="54"/>
    </location>
</feature>
<reference evidence="3 4" key="1">
    <citation type="submission" date="2019-02" db="EMBL/GenBank/DDBJ databases">
        <title>Genome sequencing of the rare red list fungi Antrodiella citrinella (Flaviporus citrinellus).</title>
        <authorList>
            <person name="Buettner E."/>
            <person name="Kellner H."/>
        </authorList>
    </citation>
    <scope>NUCLEOTIDE SEQUENCE [LARGE SCALE GENOMIC DNA]</scope>
    <source>
        <strain evidence="3 4">DSM 108506</strain>
    </source>
</reference>
<dbReference type="AlphaFoldDB" id="A0A4S4N5C7"/>
<keyword evidence="4" id="KW-1185">Reference proteome</keyword>
<feature type="compositionally biased region" description="Basic and acidic residues" evidence="1">
    <location>
        <begin position="83"/>
        <end position="97"/>
    </location>
</feature>
<feature type="region of interest" description="Disordered" evidence="1">
    <location>
        <begin position="1"/>
        <end position="97"/>
    </location>
</feature>
<dbReference type="OrthoDB" id="3190515at2759"/>
<feature type="transmembrane region" description="Helical" evidence="2">
    <location>
        <begin position="386"/>
        <end position="404"/>
    </location>
</feature>
<keyword evidence="2" id="KW-0472">Membrane</keyword>
<organism evidence="3 4">
    <name type="scientific">Antrodiella citrinella</name>
    <dbReference type="NCBI Taxonomy" id="2447956"/>
    <lineage>
        <taxon>Eukaryota</taxon>
        <taxon>Fungi</taxon>
        <taxon>Dikarya</taxon>
        <taxon>Basidiomycota</taxon>
        <taxon>Agaricomycotina</taxon>
        <taxon>Agaricomycetes</taxon>
        <taxon>Polyporales</taxon>
        <taxon>Steccherinaceae</taxon>
        <taxon>Antrodiella</taxon>
    </lineage>
</organism>
<protein>
    <submittedName>
        <fullName evidence="3">Uncharacterized protein</fullName>
    </submittedName>
</protein>
<keyword evidence="2" id="KW-1133">Transmembrane helix</keyword>
<evidence type="ECO:0000313" key="4">
    <source>
        <dbReference type="Proteomes" id="UP000308730"/>
    </source>
</evidence>
<dbReference type="Proteomes" id="UP000308730">
    <property type="component" value="Unassembled WGS sequence"/>
</dbReference>
<name>A0A4S4N5C7_9APHY</name>
<dbReference type="EMBL" id="SGPM01000010">
    <property type="protein sequence ID" value="THH33128.1"/>
    <property type="molecule type" value="Genomic_DNA"/>
</dbReference>
<sequence>MKRSAPPTDDEKASRPPSDIPGPHSDGEVPSTAKPLLTTQSSPAAQEPQINREVSPQPRAAAPRLARHRTSLPSTSQFFVKQAEQRRQEADEERERHDYDRKLQMLEDTMAQNHATRQVLQRVSHHMKEYDNVQNTLSHLMGVTQLQIPQDVLEAFNHDPSAVIGNTKRYQGWRAADDIHNRIYRQRQIIHSFVASMSDDASPRPTGVFEDPICSLIESLDELELQRQAMTREAEIVAEALHRVKEVHTSVKREYHETLNHTSLIYPELSQVITLEENYRNHYQQLWNIGLDALTLLLDTATPFWRNYGKVIGEDMQDFLIVPWYRNEFTGETNWYPIKSFPKRSFRHWVGLTFFSVGCVAVLMLQLRAAMSSSCLFSLPWVVESGFRWFFFPFVLVALVLQWSAVLFEFLLLLAQAGILVWWLGWSIRIFV</sequence>
<evidence type="ECO:0000256" key="1">
    <source>
        <dbReference type="SAM" id="MobiDB-lite"/>
    </source>
</evidence>
<accession>A0A4S4N5C7</accession>